<dbReference type="InterPro" id="IPR013783">
    <property type="entry name" value="Ig-like_fold"/>
</dbReference>
<dbReference type="InterPro" id="IPR042002">
    <property type="entry name" value="Sortase_C"/>
</dbReference>
<dbReference type="RefSeq" id="WP_146622467.1">
    <property type="nucleotide sequence ID" value="NZ_BJCC01000014.1"/>
</dbReference>
<keyword evidence="3" id="KW-0175">Coiled coil</keyword>
<evidence type="ECO:0000256" key="3">
    <source>
        <dbReference type="SAM" id="Coils"/>
    </source>
</evidence>
<evidence type="ECO:0000313" key="7">
    <source>
        <dbReference type="Proteomes" id="UP000290567"/>
    </source>
</evidence>
<feature type="coiled-coil region" evidence="3">
    <location>
        <begin position="44"/>
        <end position="77"/>
    </location>
</feature>
<evidence type="ECO:0000313" key="6">
    <source>
        <dbReference type="EMBL" id="GCF94029.1"/>
    </source>
</evidence>
<feature type="active site" description="Acyl-thioester intermediate" evidence="2">
    <location>
        <position position="220"/>
    </location>
</feature>
<protein>
    <submittedName>
        <fullName evidence="6">Class C sortase</fullName>
    </submittedName>
</protein>
<dbReference type="EMBL" id="BJCC01000014">
    <property type="protein sequence ID" value="GCF94029.1"/>
    <property type="molecule type" value="Genomic_DNA"/>
</dbReference>
<evidence type="ECO:0000256" key="1">
    <source>
        <dbReference type="ARBA" id="ARBA00022801"/>
    </source>
</evidence>
<comment type="caution">
    <text evidence="6">The sequence shown here is derived from an EMBL/GenBank/DDBJ whole genome shotgun (WGS) entry which is preliminary data.</text>
</comment>
<dbReference type="SUPFAM" id="SSF63817">
    <property type="entry name" value="Sortase"/>
    <property type="match status" value="1"/>
</dbReference>
<dbReference type="InterPro" id="IPR023365">
    <property type="entry name" value="Sortase_dom-sf"/>
</dbReference>
<dbReference type="Gene3D" id="2.40.260.10">
    <property type="entry name" value="Sortase"/>
    <property type="match status" value="1"/>
</dbReference>
<feature type="active site" description="Proton donor/acceptor" evidence="2">
    <location>
        <position position="158"/>
    </location>
</feature>
<sequence>MAKKKPPKGSRKQLVSKMVMIFIFLAGILVMLYPFYSNAINDFVDRQRLEQVQQKNEVRSKEEKARIKAEMKKKNEELAVNGLVPSADPFDENAEQKIISDDYATEHLIGAISIPSIKITIPLFDLTNDKLLQIGATILQGTSYPTGGPSTHSVISAHSGLPEKKLFTDVEELEKGDVFVLTVLDEKLAYEVERIEVVKPNDTSKLVIEKDRDLATLLTCTPYMINSHRLLVTGHRVPYTEKIAKQIEKADQERTLLDSLLLAGVILAVLILLFGIYRAFAAYLLKKERFDLIIKRVDETGAPIEGLELALYTKSGKKAIIRDQVPVTGKTDSDGTVIFKDLPGAVYAIKEAGQLYRLKAGIKKRKQLKAKAYPTRRQTFATNQTEEILIRK</sequence>
<proteinExistence type="predicted"/>
<evidence type="ECO:0000256" key="2">
    <source>
        <dbReference type="PIRSR" id="PIRSR605754-1"/>
    </source>
</evidence>
<dbReference type="InterPro" id="IPR041033">
    <property type="entry name" value="SpaA_PFL_dom_1"/>
</dbReference>
<dbReference type="Pfam" id="PF04203">
    <property type="entry name" value="Sortase"/>
    <property type="match status" value="1"/>
</dbReference>
<dbReference type="Gene3D" id="2.60.40.10">
    <property type="entry name" value="Immunoglobulins"/>
    <property type="match status" value="1"/>
</dbReference>
<dbReference type="NCBIfam" id="TIGR01076">
    <property type="entry name" value="sortase_fam"/>
    <property type="match status" value="1"/>
</dbReference>
<name>A0A4V0WPJ0_9ENTE</name>
<dbReference type="AlphaFoldDB" id="A0A4V0WPJ0"/>
<reference evidence="7" key="1">
    <citation type="submission" date="2019-02" db="EMBL/GenBank/DDBJ databases">
        <title>Draft genome sequence of Enterococcus sp. Gos25-1.</title>
        <authorList>
            <person name="Tanaka N."/>
            <person name="Shiwa Y."/>
            <person name="Fujita N."/>
        </authorList>
    </citation>
    <scope>NUCLEOTIDE SEQUENCE [LARGE SCALE GENOMIC DNA]</scope>
    <source>
        <strain evidence="7">Gos25-1</strain>
    </source>
</reference>
<keyword evidence="4" id="KW-0472">Membrane</keyword>
<feature type="domain" description="SpaA-like prealbumin fold" evidence="5">
    <location>
        <begin position="292"/>
        <end position="352"/>
    </location>
</feature>
<gene>
    <name evidence="6" type="primary">srtC5</name>
    <name evidence="6" type="ORF">NRIC_19200</name>
</gene>
<dbReference type="Pfam" id="PF17802">
    <property type="entry name" value="SpaA"/>
    <property type="match status" value="1"/>
</dbReference>
<dbReference type="NCBIfam" id="NF033745">
    <property type="entry name" value="class_C_sortase"/>
    <property type="match status" value="1"/>
</dbReference>
<evidence type="ECO:0000259" key="5">
    <source>
        <dbReference type="Pfam" id="PF17802"/>
    </source>
</evidence>
<dbReference type="GO" id="GO:0016787">
    <property type="term" value="F:hydrolase activity"/>
    <property type="evidence" value="ECO:0007669"/>
    <property type="project" value="UniProtKB-KW"/>
</dbReference>
<keyword evidence="4" id="KW-1133">Transmembrane helix</keyword>
<feature type="transmembrane region" description="Helical" evidence="4">
    <location>
        <begin position="260"/>
        <end position="285"/>
    </location>
</feature>
<organism evidence="6 7">
    <name type="scientific">Enterococcus florum</name>
    <dbReference type="NCBI Taxonomy" id="2480627"/>
    <lineage>
        <taxon>Bacteria</taxon>
        <taxon>Bacillati</taxon>
        <taxon>Bacillota</taxon>
        <taxon>Bacilli</taxon>
        <taxon>Lactobacillales</taxon>
        <taxon>Enterococcaceae</taxon>
        <taxon>Enterococcus</taxon>
    </lineage>
</organism>
<keyword evidence="1" id="KW-0378">Hydrolase</keyword>
<dbReference type="InterPro" id="IPR005754">
    <property type="entry name" value="Sortase"/>
</dbReference>
<dbReference type="Proteomes" id="UP000290567">
    <property type="component" value="Unassembled WGS sequence"/>
</dbReference>
<keyword evidence="7" id="KW-1185">Reference proteome</keyword>
<dbReference type="CDD" id="cd05827">
    <property type="entry name" value="Sortase_C"/>
    <property type="match status" value="1"/>
</dbReference>
<accession>A0A4V0WPJ0</accession>
<evidence type="ECO:0000256" key="4">
    <source>
        <dbReference type="SAM" id="Phobius"/>
    </source>
</evidence>
<keyword evidence="4" id="KW-0812">Transmembrane</keyword>
<dbReference type="OrthoDB" id="1648028at2"/>